<evidence type="ECO:0000313" key="4">
    <source>
        <dbReference type="Proteomes" id="UP000072605"/>
    </source>
</evidence>
<dbReference type="InterPro" id="IPR029044">
    <property type="entry name" value="Nucleotide-diphossugar_trans"/>
</dbReference>
<dbReference type="PANTHER" id="PTHR22916:SF3">
    <property type="entry name" value="UDP-GLCNAC:BETAGAL BETA-1,3-N-ACETYLGLUCOSAMINYLTRANSFERASE-LIKE PROTEIN 1"/>
    <property type="match status" value="1"/>
</dbReference>
<name>A0AAW3MD05_9BACL</name>
<proteinExistence type="inferred from homology"/>
<comment type="similarity">
    <text evidence="1">Belongs to the glycosyltransferase 2 family.</text>
</comment>
<dbReference type="InterPro" id="IPR001173">
    <property type="entry name" value="Glyco_trans_2-like"/>
</dbReference>
<dbReference type="EMBL" id="LDQV01000021">
    <property type="protein sequence ID" value="KTR26740.1"/>
    <property type="molecule type" value="Genomic_DNA"/>
</dbReference>
<dbReference type="PANTHER" id="PTHR22916">
    <property type="entry name" value="GLYCOSYLTRANSFERASE"/>
    <property type="match status" value="1"/>
</dbReference>
<dbReference type="CDD" id="cd00761">
    <property type="entry name" value="Glyco_tranf_GTA_type"/>
    <property type="match status" value="1"/>
</dbReference>
<dbReference type="Gene3D" id="3.90.550.10">
    <property type="entry name" value="Spore Coat Polysaccharide Biosynthesis Protein SpsA, Chain A"/>
    <property type="match status" value="1"/>
</dbReference>
<gene>
    <name evidence="3" type="ORF">RSA11_09170</name>
</gene>
<protein>
    <recommendedName>
        <fullName evidence="2">Glycosyltransferase 2-like domain-containing protein</fullName>
    </recommendedName>
</protein>
<organism evidence="3 4">
    <name type="scientific">Exiguobacterium indicum</name>
    <dbReference type="NCBI Taxonomy" id="296995"/>
    <lineage>
        <taxon>Bacteria</taxon>
        <taxon>Bacillati</taxon>
        <taxon>Bacillota</taxon>
        <taxon>Bacilli</taxon>
        <taxon>Bacillales</taxon>
        <taxon>Bacillales Family XII. Incertae Sedis</taxon>
        <taxon>Exiguobacterium</taxon>
    </lineage>
</organism>
<sequence>MNQVRSKISSVPKDYEVLNAKRLRRHVAVTVVIPVYNAIIYLERTINSVLVQTIGIRNVTIIAVDDKSTDGSRRLLKRLSALYPQLVSVLLKNNTGTPAMPRNLGLALARSKYVTFLDADDWLAHDGLRILNETMDRTGVDYAVGRTIQVSTNQPNRIIGVHESNRNRDHVSPYTLKHAFYHLGPRARMMRRDFLLRHAIQFPSMKFAEDKQFFIDVLIRTDAISTVTAPIYYLNRLEENDSLTKQTDIMEKMETNLIVLRRVLEYKLPVEKERLILNRLIEFDCITRLYDRKHFLKSHDPSAYHQMFTRVVALFTQHRSYPIDSLIEKPFNRLLYHYWNTGRFDDFMDAVKWSKSRETKEIEWVDDQPYWSIPLGSDQKQMLALPLYVKVHELQLTEEGLELTVQTLGDRRIRVEGITLQHRNWMEETHLLKTDVTDLEKHYYRLQVELPKQMERGSYLVYLRFDDYGQQVMAISMEEPVIQKSHHTYRWYETIKGNLGLCIK</sequence>
<dbReference type="AlphaFoldDB" id="A0AAW3MD05"/>
<reference evidence="3 4" key="1">
    <citation type="journal article" date="2016" name="Front. Microbiol.">
        <title>Genomic Resource of Rice Seed Associated Bacteria.</title>
        <authorList>
            <person name="Midha S."/>
            <person name="Bansal K."/>
            <person name="Sharma S."/>
            <person name="Kumar N."/>
            <person name="Patil P.P."/>
            <person name="Chaudhry V."/>
            <person name="Patil P.B."/>
        </authorList>
    </citation>
    <scope>NUCLEOTIDE SEQUENCE [LARGE SCALE GENOMIC DNA]</scope>
    <source>
        <strain evidence="3 4">RSA11</strain>
    </source>
</reference>
<feature type="domain" description="Glycosyltransferase 2-like" evidence="2">
    <location>
        <begin position="30"/>
        <end position="194"/>
    </location>
</feature>
<evidence type="ECO:0000313" key="3">
    <source>
        <dbReference type="EMBL" id="KTR26740.1"/>
    </source>
</evidence>
<dbReference type="Pfam" id="PF00535">
    <property type="entry name" value="Glycos_transf_2"/>
    <property type="match status" value="1"/>
</dbReference>
<dbReference type="Proteomes" id="UP000072605">
    <property type="component" value="Unassembled WGS sequence"/>
</dbReference>
<evidence type="ECO:0000256" key="1">
    <source>
        <dbReference type="ARBA" id="ARBA00006739"/>
    </source>
</evidence>
<dbReference type="GO" id="GO:0016758">
    <property type="term" value="F:hexosyltransferase activity"/>
    <property type="evidence" value="ECO:0007669"/>
    <property type="project" value="UniProtKB-ARBA"/>
</dbReference>
<comment type="caution">
    <text evidence="3">The sequence shown here is derived from an EMBL/GenBank/DDBJ whole genome shotgun (WGS) entry which is preliminary data.</text>
</comment>
<dbReference type="SUPFAM" id="SSF53448">
    <property type="entry name" value="Nucleotide-diphospho-sugar transferases"/>
    <property type="match status" value="1"/>
</dbReference>
<accession>A0AAW3MD05</accession>
<evidence type="ECO:0000259" key="2">
    <source>
        <dbReference type="Pfam" id="PF00535"/>
    </source>
</evidence>